<dbReference type="CDD" id="cd00140">
    <property type="entry name" value="beta_clamp"/>
    <property type="match status" value="1"/>
</dbReference>
<dbReference type="PANTHER" id="PTHR30204">
    <property type="entry name" value="REDOX-CYCLING DRUG-SENSING TRANSCRIPTIONAL ACTIVATOR SOXR"/>
    <property type="match status" value="1"/>
</dbReference>
<protein>
    <submittedName>
        <fullName evidence="4">DNA polymerase III beta subunit-like protein</fullName>
    </submittedName>
</protein>
<keyword evidence="5" id="KW-1185">Reference proteome</keyword>
<dbReference type="SMART" id="SM00422">
    <property type="entry name" value="HTH_MERR"/>
    <property type="match status" value="1"/>
</dbReference>
<feature type="region of interest" description="Disordered" evidence="2">
    <location>
        <begin position="111"/>
        <end position="135"/>
    </location>
</feature>
<proteinExistence type="predicted"/>
<dbReference type="GO" id="GO:0008408">
    <property type="term" value="F:3'-5' exonuclease activity"/>
    <property type="evidence" value="ECO:0007669"/>
    <property type="project" value="InterPro"/>
</dbReference>
<dbReference type="PANTHER" id="PTHR30204:SF97">
    <property type="entry name" value="MERR FAMILY REGULATORY PROTEIN"/>
    <property type="match status" value="1"/>
</dbReference>
<reference evidence="4 5" key="1">
    <citation type="submission" date="2019-03" db="EMBL/GenBank/DDBJ databases">
        <title>Genomic Encyclopedia of Type Strains, Phase IV (KMG-IV): sequencing the most valuable type-strain genomes for metagenomic binning, comparative biology and taxonomic classification.</title>
        <authorList>
            <person name="Goeker M."/>
        </authorList>
    </citation>
    <scope>NUCLEOTIDE SEQUENCE [LARGE SCALE GENOMIC DNA]</scope>
    <source>
        <strain evidence="4 5">DSM 44496</strain>
    </source>
</reference>
<dbReference type="GO" id="GO:0003887">
    <property type="term" value="F:DNA-directed DNA polymerase activity"/>
    <property type="evidence" value="ECO:0007669"/>
    <property type="project" value="InterPro"/>
</dbReference>
<dbReference type="RefSeq" id="WP_067492121.1">
    <property type="nucleotide sequence ID" value="NZ_SNXK01000001.1"/>
</dbReference>
<dbReference type="EMBL" id="SNXK01000001">
    <property type="protein sequence ID" value="TDP41028.1"/>
    <property type="molecule type" value="Genomic_DNA"/>
</dbReference>
<dbReference type="PROSITE" id="PS50937">
    <property type="entry name" value="HTH_MERR_2"/>
    <property type="match status" value="1"/>
</dbReference>
<dbReference type="Proteomes" id="UP000295087">
    <property type="component" value="Unassembled WGS sequence"/>
</dbReference>
<dbReference type="AlphaFoldDB" id="A0A4R6PQY1"/>
<dbReference type="GO" id="GO:0009360">
    <property type="term" value="C:DNA polymerase III complex"/>
    <property type="evidence" value="ECO:0007669"/>
    <property type="project" value="InterPro"/>
</dbReference>
<dbReference type="GO" id="GO:0006260">
    <property type="term" value="P:DNA replication"/>
    <property type="evidence" value="ECO:0007669"/>
    <property type="project" value="InterPro"/>
</dbReference>
<dbReference type="GO" id="GO:0003677">
    <property type="term" value="F:DNA binding"/>
    <property type="evidence" value="ECO:0007669"/>
    <property type="project" value="UniProtKB-KW"/>
</dbReference>
<evidence type="ECO:0000259" key="3">
    <source>
        <dbReference type="PROSITE" id="PS50937"/>
    </source>
</evidence>
<name>A0A4R6PQY1_NOCIG</name>
<dbReference type="InterPro" id="IPR000551">
    <property type="entry name" value="MerR-type_HTH_dom"/>
</dbReference>
<gene>
    <name evidence="4" type="ORF">DFR75_101126</name>
</gene>
<evidence type="ECO:0000313" key="5">
    <source>
        <dbReference type="Proteomes" id="UP000295087"/>
    </source>
</evidence>
<evidence type="ECO:0000256" key="2">
    <source>
        <dbReference type="SAM" id="MobiDB-lite"/>
    </source>
</evidence>
<dbReference type="InterPro" id="IPR047057">
    <property type="entry name" value="MerR_fam"/>
</dbReference>
<dbReference type="SUPFAM" id="SSF46955">
    <property type="entry name" value="Putative DNA-binding domain"/>
    <property type="match status" value="1"/>
</dbReference>
<keyword evidence="1" id="KW-0238">DNA-binding</keyword>
<dbReference type="InterPro" id="IPR009061">
    <property type="entry name" value="DNA-bd_dom_put_sf"/>
</dbReference>
<sequence length="383" mass="41078">MPDTELITIGAFARVCGLNASALRFYADAGVLVPALVDEDTGYRYYTSEQAGPACLIRHLRAVDMPLPTVAAMLAEPDAARAADLLDAHLAEMHCRRREFDAAAAAAHRALGADPRPLPDRNDHGAVSGTEPDQAVRVGGPALAAAIDQVSTATLTDPALPVLDTILFEARPGELVLTATDRYRLASRTLRPMSSATAEWSATIDAAELRATASWLRRRHTVILRPTPDSIEFRTATEDSAASQRCRRSPEEFPDYRRMLAALPSTPTRAVLDRAHLLETLERADSPIVTLRFDSPDTATISVPSPDASTQDGMQNPFTELRATVSGPPITIHFAVTTLYPAIAGAIGPDIMLDLSAPDLPAHIRSADDGDLRTLAMPCKPAP</sequence>
<evidence type="ECO:0000256" key="1">
    <source>
        <dbReference type="ARBA" id="ARBA00023125"/>
    </source>
</evidence>
<dbReference type="GO" id="GO:0003700">
    <property type="term" value="F:DNA-binding transcription factor activity"/>
    <property type="evidence" value="ECO:0007669"/>
    <property type="project" value="InterPro"/>
</dbReference>
<dbReference type="InterPro" id="IPR046938">
    <property type="entry name" value="DNA_clamp_sf"/>
</dbReference>
<organism evidence="4 5">
    <name type="scientific">Nocardia ignorata</name>
    <dbReference type="NCBI Taxonomy" id="145285"/>
    <lineage>
        <taxon>Bacteria</taxon>
        <taxon>Bacillati</taxon>
        <taxon>Actinomycetota</taxon>
        <taxon>Actinomycetes</taxon>
        <taxon>Mycobacteriales</taxon>
        <taxon>Nocardiaceae</taxon>
        <taxon>Nocardia</taxon>
    </lineage>
</organism>
<dbReference type="Pfam" id="PF13411">
    <property type="entry name" value="MerR_1"/>
    <property type="match status" value="1"/>
</dbReference>
<dbReference type="InterPro" id="IPR001001">
    <property type="entry name" value="DNA_polIII_beta"/>
</dbReference>
<dbReference type="Pfam" id="PF02767">
    <property type="entry name" value="DNA_pol3_beta_2"/>
    <property type="match status" value="1"/>
</dbReference>
<comment type="caution">
    <text evidence="4">The sequence shown here is derived from an EMBL/GenBank/DDBJ whole genome shotgun (WGS) entry which is preliminary data.</text>
</comment>
<dbReference type="InterPro" id="IPR022637">
    <property type="entry name" value="DNA_polIII_beta_cen"/>
</dbReference>
<dbReference type="Gene3D" id="1.10.1660.10">
    <property type="match status" value="1"/>
</dbReference>
<evidence type="ECO:0000313" key="4">
    <source>
        <dbReference type="EMBL" id="TDP41028.1"/>
    </source>
</evidence>
<dbReference type="SUPFAM" id="SSF55979">
    <property type="entry name" value="DNA clamp"/>
    <property type="match status" value="2"/>
</dbReference>
<feature type="domain" description="HTH merR-type" evidence="3">
    <location>
        <begin position="6"/>
        <end position="76"/>
    </location>
</feature>
<dbReference type="Gene3D" id="3.10.150.10">
    <property type="entry name" value="DNA Polymerase III, subunit A, domain 2"/>
    <property type="match status" value="2"/>
</dbReference>
<accession>A0A4R6PQY1</accession>